<dbReference type="InterPro" id="IPR026341">
    <property type="entry name" value="T9SS_type_B"/>
</dbReference>
<gene>
    <name evidence="1" type="ORF">DES35_101513</name>
</gene>
<name>A0A369A7G9_9FLAO</name>
<reference evidence="1 2" key="1">
    <citation type="submission" date="2018-07" db="EMBL/GenBank/DDBJ databases">
        <title>Genomic Encyclopedia of Type Strains, Phase IV (KMG-IV): sequencing the most valuable type-strain genomes for metagenomic binning, comparative biology and taxonomic classification.</title>
        <authorList>
            <person name="Goeker M."/>
        </authorList>
    </citation>
    <scope>NUCLEOTIDE SEQUENCE [LARGE SCALE GENOMIC DNA]</scope>
    <source>
        <strain evidence="1 2">DSM 21410</strain>
    </source>
</reference>
<dbReference type="AlphaFoldDB" id="A0A369A7G9"/>
<keyword evidence="2" id="KW-1185">Reference proteome</keyword>
<evidence type="ECO:0000313" key="2">
    <source>
        <dbReference type="Proteomes" id="UP000253517"/>
    </source>
</evidence>
<dbReference type="Pfam" id="PF13585">
    <property type="entry name" value="CHU_C"/>
    <property type="match status" value="1"/>
</dbReference>
<organism evidence="1 2">
    <name type="scientific">Schleiferia thermophila</name>
    <dbReference type="NCBI Taxonomy" id="884107"/>
    <lineage>
        <taxon>Bacteria</taxon>
        <taxon>Pseudomonadati</taxon>
        <taxon>Bacteroidota</taxon>
        <taxon>Flavobacteriia</taxon>
        <taxon>Flavobacteriales</taxon>
        <taxon>Schleiferiaceae</taxon>
        <taxon>Schleiferia</taxon>
    </lineage>
</organism>
<proteinExistence type="predicted"/>
<comment type="caution">
    <text evidence="1">The sequence shown here is derived from an EMBL/GenBank/DDBJ whole genome shotgun (WGS) entry which is preliminary data.</text>
</comment>
<accession>A0A369A7G9</accession>
<dbReference type="Proteomes" id="UP000253517">
    <property type="component" value="Unassembled WGS sequence"/>
</dbReference>
<protein>
    <submittedName>
        <fullName evidence="1">Gliding motility-associated-like protein</fullName>
    </submittedName>
</protein>
<evidence type="ECO:0000313" key="1">
    <source>
        <dbReference type="EMBL" id="RCX05229.1"/>
    </source>
</evidence>
<dbReference type="EMBL" id="QPJS01000001">
    <property type="protein sequence ID" value="RCX05229.1"/>
    <property type="molecule type" value="Genomic_DNA"/>
</dbReference>
<dbReference type="NCBIfam" id="TIGR04131">
    <property type="entry name" value="Bac_Flav_CTERM"/>
    <property type="match status" value="1"/>
</dbReference>
<dbReference type="RefSeq" id="WP_037360159.1">
    <property type="nucleotide sequence ID" value="NZ_BHZF01000001.1"/>
</dbReference>
<sequence length="136" mass="16018">MLRFLGIFFLLFFLIPPGLKAQGGNDRIPPEERINECVPFIPTAFTPNGDGINDRFGIKINPNCFTVRFNIKIFDRWGRMIFDANDHREPYWWDGTFDGNPMKEGTYTYHIVAEFELPDRSDRVEVRRHGFFTLIR</sequence>